<evidence type="ECO:0000313" key="2">
    <source>
        <dbReference type="EMBL" id="CAE0496925.1"/>
    </source>
</evidence>
<name>A0A7S3QXZ5_DUNTE</name>
<dbReference type="GO" id="GO:0031966">
    <property type="term" value="C:mitochondrial membrane"/>
    <property type="evidence" value="ECO:0007669"/>
    <property type="project" value="TreeGrafter"/>
</dbReference>
<feature type="region of interest" description="Disordered" evidence="1">
    <location>
        <begin position="77"/>
        <end position="101"/>
    </location>
</feature>
<reference evidence="2" key="1">
    <citation type="submission" date="2021-01" db="EMBL/GenBank/DDBJ databases">
        <authorList>
            <person name="Corre E."/>
            <person name="Pelletier E."/>
            <person name="Niang G."/>
            <person name="Scheremetjew M."/>
            <person name="Finn R."/>
            <person name="Kale V."/>
            <person name="Holt S."/>
            <person name="Cochrane G."/>
            <person name="Meng A."/>
            <person name="Brown T."/>
            <person name="Cohen L."/>
        </authorList>
    </citation>
    <scope>NUCLEOTIDE SEQUENCE</scope>
    <source>
        <strain evidence="2">CCMP1320</strain>
    </source>
</reference>
<proteinExistence type="predicted"/>
<dbReference type="EMBL" id="HBIP01020208">
    <property type="protein sequence ID" value="CAE0496925.1"/>
    <property type="molecule type" value="Transcribed_RNA"/>
</dbReference>
<gene>
    <name evidence="2" type="ORF">DTER00134_LOCUS11998</name>
</gene>
<dbReference type="PANTHER" id="PTHR13281">
    <property type="entry name" value="TRANSMEMBRANE PROTEIN 70, MITOCHONDRIAL"/>
    <property type="match status" value="1"/>
</dbReference>
<dbReference type="GO" id="GO:0033615">
    <property type="term" value="P:mitochondrial proton-transporting ATP synthase complex assembly"/>
    <property type="evidence" value="ECO:0007669"/>
    <property type="project" value="TreeGrafter"/>
</dbReference>
<sequence>MMLPVARRHLASCIPSWLATSAVAGGSQLLSQFPEAQTSHNNSDAYQQPLDSCWNASHAEHSKHLRQRHHFHFRSFASQPEQPQGTGSSHQGAEASQEQPLPTQDVEYLGPLSKTHTLLKRISIANTSLALAAAPAIVMYADASFATRIGLAISLAMFGVMTTGALHWITNPYVHELKYNARNQELDVKTTSLLGTPRWSHFSISDVHPLPWNRPVATFVAKNKYYYIDVYSFPEENLLKRLTPQDVPEGYKEDKDDD</sequence>
<dbReference type="Pfam" id="PF06979">
    <property type="entry name" value="TMEM70"/>
    <property type="match status" value="1"/>
</dbReference>
<organism evidence="2">
    <name type="scientific">Dunaliella tertiolecta</name>
    <name type="common">Green alga</name>
    <dbReference type="NCBI Taxonomy" id="3047"/>
    <lineage>
        <taxon>Eukaryota</taxon>
        <taxon>Viridiplantae</taxon>
        <taxon>Chlorophyta</taxon>
        <taxon>core chlorophytes</taxon>
        <taxon>Chlorophyceae</taxon>
        <taxon>CS clade</taxon>
        <taxon>Chlamydomonadales</taxon>
        <taxon>Dunaliellaceae</taxon>
        <taxon>Dunaliella</taxon>
    </lineage>
</organism>
<protein>
    <submittedName>
        <fullName evidence="2">Uncharacterized protein</fullName>
    </submittedName>
</protein>
<dbReference type="AlphaFoldDB" id="A0A7S3QXZ5"/>
<evidence type="ECO:0000256" key="1">
    <source>
        <dbReference type="SAM" id="MobiDB-lite"/>
    </source>
</evidence>
<dbReference type="InterPro" id="IPR009724">
    <property type="entry name" value="TMEM70"/>
</dbReference>
<dbReference type="InterPro" id="IPR045325">
    <property type="entry name" value="TMEM70/TMEM186/TMEM223"/>
</dbReference>
<dbReference type="PANTHER" id="PTHR13281:SF0">
    <property type="entry name" value="TRANSMEMBRANE PROTEIN 70, MITOCHONDRIAL"/>
    <property type="match status" value="1"/>
</dbReference>
<accession>A0A7S3QXZ5</accession>